<comment type="similarity">
    <text evidence="9">Belongs to the G-protein coupled receptor 1 family.</text>
</comment>
<dbReference type="InterPro" id="IPR000276">
    <property type="entry name" value="GPCR_Rhodpsn"/>
</dbReference>
<evidence type="ECO:0000256" key="5">
    <source>
        <dbReference type="ARBA" id="ARBA00023040"/>
    </source>
</evidence>
<name>A0A9D4F3H3_DREPO</name>
<evidence type="ECO:0000256" key="8">
    <source>
        <dbReference type="ARBA" id="ARBA00023224"/>
    </source>
</evidence>
<feature type="transmembrane region" description="Helical" evidence="10">
    <location>
        <begin position="151"/>
        <end position="171"/>
    </location>
</feature>
<accession>A0A9D4F3H3</accession>
<dbReference type="Gene3D" id="1.20.1070.10">
    <property type="entry name" value="Rhodopsin 7-helix transmembrane proteins"/>
    <property type="match status" value="1"/>
</dbReference>
<feature type="transmembrane region" description="Helical" evidence="10">
    <location>
        <begin position="280"/>
        <end position="298"/>
    </location>
</feature>
<evidence type="ECO:0000256" key="10">
    <source>
        <dbReference type="SAM" id="Phobius"/>
    </source>
</evidence>
<reference evidence="12" key="2">
    <citation type="submission" date="2020-11" db="EMBL/GenBank/DDBJ databases">
        <authorList>
            <person name="McCartney M.A."/>
            <person name="Auch B."/>
            <person name="Kono T."/>
            <person name="Mallez S."/>
            <person name="Becker A."/>
            <person name="Gohl D.M."/>
            <person name="Silverstein K.A.T."/>
            <person name="Koren S."/>
            <person name="Bechman K.B."/>
            <person name="Herman A."/>
            <person name="Abrahante J.E."/>
            <person name="Garbe J."/>
        </authorList>
    </citation>
    <scope>NUCLEOTIDE SEQUENCE</scope>
    <source>
        <strain evidence="12">Duluth1</strain>
        <tissue evidence="12">Whole animal</tissue>
    </source>
</reference>
<dbReference type="PRINTS" id="PR00237">
    <property type="entry name" value="GPCRRHODOPSN"/>
</dbReference>
<keyword evidence="2" id="KW-1003">Cell membrane</keyword>
<evidence type="ECO:0000256" key="2">
    <source>
        <dbReference type="ARBA" id="ARBA00022475"/>
    </source>
</evidence>
<reference evidence="12" key="1">
    <citation type="journal article" date="2019" name="bioRxiv">
        <title>The Genome of the Zebra Mussel, Dreissena polymorpha: A Resource for Invasive Species Research.</title>
        <authorList>
            <person name="McCartney M.A."/>
            <person name="Auch B."/>
            <person name="Kono T."/>
            <person name="Mallez S."/>
            <person name="Zhang Y."/>
            <person name="Obille A."/>
            <person name="Becker A."/>
            <person name="Abrahante J.E."/>
            <person name="Garbe J."/>
            <person name="Badalamenti J.P."/>
            <person name="Herman A."/>
            <person name="Mangelson H."/>
            <person name="Liachko I."/>
            <person name="Sullivan S."/>
            <person name="Sone E.D."/>
            <person name="Koren S."/>
            <person name="Silverstein K.A.T."/>
            <person name="Beckman K.B."/>
            <person name="Gohl D.M."/>
        </authorList>
    </citation>
    <scope>NUCLEOTIDE SEQUENCE</scope>
    <source>
        <strain evidence="12">Duluth1</strain>
        <tissue evidence="12">Whole animal</tissue>
    </source>
</reference>
<keyword evidence="7 9" id="KW-0675">Receptor</keyword>
<evidence type="ECO:0000313" key="13">
    <source>
        <dbReference type="Proteomes" id="UP000828390"/>
    </source>
</evidence>
<keyword evidence="6 10" id="KW-0472">Membrane</keyword>
<dbReference type="Pfam" id="PF00001">
    <property type="entry name" value="7tm_1"/>
    <property type="match status" value="1"/>
</dbReference>
<keyword evidence="4 10" id="KW-1133">Transmembrane helix</keyword>
<comment type="subcellular location">
    <subcellularLocation>
        <location evidence="1">Cell membrane</location>
        <topology evidence="1">Multi-pass membrane protein</topology>
    </subcellularLocation>
</comment>
<feature type="domain" description="G-protein coupled receptors family 1 profile" evidence="11">
    <location>
        <begin position="50"/>
        <end position="296"/>
    </location>
</feature>
<evidence type="ECO:0000256" key="7">
    <source>
        <dbReference type="ARBA" id="ARBA00023170"/>
    </source>
</evidence>
<protein>
    <recommendedName>
        <fullName evidence="11">G-protein coupled receptors family 1 profile domain-containing protein</fullName>
    </recommendedName>
</protein>
<comment type="caution">
    <text evidence="12">The sequence shown here is derived from an EMBL/GenBank/DDBJ whole genome shotgun (WGS) entry which is preliminary data.</text>
</comment>
<dbReference type="PANTHER" id="PTHR24229">
    <property type="entry name" value="NEUROPEPTIDES RECEPTOR"/>
    <property type="match status" value="1"/>
</dbReference>
<feature type="transmembrane region" description="Helical" evidence="10">
    <location>
        <begin position="199"/>
        <end position="220"/>
    </location>
</feature>
<dbReference type="EMBL" id="JAIWYP010000008">
    <property type="protein sequence ID" value="KAH3791097.1"/>
    <property type="molecule type" value="Genomic_DNA"/>
</dbReference>
<feature type="transmembrane region" description="Helical" evidence="10">
    <location>
        <begin position="34"/>
        <end position="59"/>
    </location>
</feature>
<evidence type="ECO:0000256" key="1">
    <source>
        <dbReference type="ARBA" id="ARBA00004651"/>
    </source>
</evidence>
<dbReference type="AlphaFoldDB" id="A0A9D4F3H3"/>
<dbReference type="SUPFAM" id="SSF81321">
    <property type="entry name" value="Family A G protein-coupled receptor-like"/>
    <property type="match status" value="1"/>
</dbReference>
<dbReference type="PROSITE" id="PS00237">
    <property type="entry name" value="G_PROTEIN_RECEP_F1_1"/>
    <property type="match status" value="1"/>
</dbReference>
<dbReference type="PANTHER" id="PTHR24229:SF40">
    <property type="entry name" value="ALLATOSTATIN C RECEPTOR 1-RELATED"/>
    <property type="match status" value="1"/>
</dbReference>
<keyword evidence="8 9" id="KW-0807">Transducer</keyword>
<keyword evidence="3 9" id="KW-0812">Transmembrane</keyword>
<dbReference type="GO" id="GO:0043005">
    <property type="term" value="C:neuron projection"/>
    <property type="evidence" value="ECO:0007669"/>
    <property type="project" value="TreeGrafter"/>
</dbReference>
<dbReference type="Proteomes" id="UP000828390">
    <property type="component" value="Unassembled WGS sequence"/>
</dbReference>
<dbReference type="GO" id="GO:0004930">
    <property type="term" value="F:G protein-coupled receptor activity"/>
    <property type="evidence" value="ECO:0007669"/>
    <property type="project" value="UniProtKB-KW"/>
</dbReference>
<dbReference type="SMART" id="SM01381">
    <property type="entry name" value="7TM_GPCR_Srsx"/>
    <property type="match status" value="1"/>
</dbReference>
<feature type="transmembrane region" description="Helical" evidence="10">
    <location>
        <begin position="71"/>
        <end position="96"/>
    </location>
</feature>
<dbReference type="GO" id="GO:0042923">
    <property type="term" value="F:neuropeptide binding"/>
    <property type="evidence" value="ECO:0007669"/>
    <property type="project" value="TreeGrafter"/>
</dbReference>
<proteinExistence type="inferred from homology"/>
<evidence type="ECO:0000256" key="4">
    <source>
        <dbReference type="ARBA" id="ARBA00022989"/>
    </source>
</evidence>
<dbReference type="InterPro" id="IPR017452">
    <property type="entry name" value="GPCR_Rhodpsn_7TM"/>
</dbReference>
<gene>
    <name evidence="12" type="ORF">DPMN_169308</name>
</gene>
<evidence type="ECO:0000256" key="6">
    <source>
        <dbReference type="ARBA" id="ARBA00023136"/>
    </source>
</evidence>
<evidence type="ECO:0000256" key="3">
    <source>
        <dbReference type="ARBA" id="ARBA00022692"/>
    </source>
</evidence>
<keyword evidence="5 9" id="KW-0297">G-protein coupled receptor</keyword>
<dbReference type="PROSITE" id="PS50262">
    <property type="entry name" value="G_PROTEIN_RECEP_F1_2"/>
    <property type="match status" value="1"/>
</dbReference>
<feature type="transmembrane region" description="Helical" evidence="10">
    <location>
        <begin position="241"/>
        <end position="268"/>
    </location>
</feature>
<dbReference type="GO" id="GO:0007218">
    <property type="term" value="P:neuropeptide signaling pathway"/>
    <property type="evidence" value="ECO:0007669"/>
    <property type="project" value="TreeGrafter"/>
</dbReference>
<dbReference type="GO" id="GO:0005886">
    <property type="term" value="C:plasma membrane"/>
    <property type="evidence" value="ECO:0007669"/>
    <property type="project" value="UniProtKB-SubCell"/>
</dbReference>
<organism evidence="12 13">
    <name type="scientific">Dreissena polymorpha</name>
    <name type="common">Zebra mussel</name>
    <name type="synonym">Mytilus polymorpha</name>
    <dbReference type="NCBI Taxonomy" id="45954"/>
    <lineage>
        <taxon>Eukaryota</taxon>
        <taxon>Metazoa</taxon>
        <taxon>Spiralia</taxon>
        <taxon>Lophotrochozoa</taxon>
        <taxon>Mollusca</taxon>
        <taxon>Bivalvia</taxon>
        <taxon>Autobranchia</taxon>
        <taxon>Heteroconchia</taxon>
        <taxon>Euheterodonta</taxon>
        <taxon>Imparidentia</taxon>
        <taxon>Neoheterodontei</taxon>
        <taxon>Myida</taxon>
        <taxon>Dreissenoidea</taxon>
        <taxon>Dreissenidae</taxon>
        <taxon>Dreissena</taxon>
    </lineage>
</organism>
<keyword evidence="13" id="KW-1185">Reference proteome</keyword>
<feature type="transmembrane region" description="Helical" evidence="10">
    <location>
        <begin position="116"/>
        <end position="139"/>
    </location>
</feature>
<evidence type="ECO:0000256" key="9">
    <source>
        <dbReference type="RuleBase" id="RU000688"/>
    </source>
</evidence>
<sequence>MNGSTRLPSKIVSRGFNDDVFVDFSCTYTRTYTVMALVTSAIVCVTTLFGNTLIIVSIVRFRRYFKASLYVMIANLAASDLVLGLAMILMFVELIVTEIQGNLKFCMAASTMKLVSYSTSILSLLLITADRFMAVVFPLKHMLKTNQKKFFCGLMAATWIIPGTAIIAIAVRTTSGITHEFVVCRIGAIMPFAADVASILFMITVIVICTVLYCIILWTVKERPMRALTERLYKKSVKKTSLMLVVSALFLLCWVPFIISSIIVFVSRSLLQSASCAREYVVFLGFLNSSVNWIVYGASNRKFRTAFKQIIMCAFGRIGRRNNTLQLQSSSENADQAVKGSTSRRQQIIMQPVTLN</sequence>
<evidence type="ECO:0000313" key="12">
    <source>
        <dbReference type="EMBL" id="KAH3791097.1"/>
    </source>
</evidence>
<dbReference type="CDD" id="cd00637">
    <property type="entry name" value="7tm_classA_rhodopsin-like"/>
    <property type="match status" value="1"/>
</dbReference>
<evidence type="ECO:0000259" key="11">
    <source>
        <dbReference type="PROSITE" id="PS50262"/>
    </source>
</evidence>